<gene>
    <name evidence="1" type="ORF">ENU96_05910</name>
</gene>
<dbReference type="EMBL" id="DTEN01000231">
    <property type="protein sequence ID" value="HGI75190.1"/>
    <property type="molecule type" value="Genomic_DNA"/>
</dbReference>
<sequence>MGILILFLLIIAIIYGLNEDYRFSKEAKAGKNREIDKKTLDEIKARATERITRLINQGKWPGIRKVSQKVPIQALVRLGFSFQSIEPYFSFKPLESCFWMTCYVPEDEIFSHIRKHSFPELLPLWAVYLHLAQFYETRKLLKAARRVIKEIEFEEKRWIRSGAVSQRTNEKERKELQEIERFLKSLQR</sequence>
<evidence type="ECO:0000313" key="1">
    <source>
        <dbReference type="EMBL" id="HGI75190.1"/>
    </source>
</evidence>
<accession>A0A7V3YM47</accession>
<comment type="caution">
    <text evidence="1">The sequence shown here is derived from an EMBL/GenBank/DDBJ whole genome shotgun (WGS) entry which is preliminary data.</text>
</comment>
<dbReference type="AlphaFoldDB" id="A0A7V3YM47"/>
<name>A0A7V3YM47_9BACT</name>
<protein>
    <submittedName>
        <fullName evidence="1">Uncharacterized protein</fullName>
    </submittedName>
</protein>
<organism evidence="1">
    <name type="scientific">Candidatus Caldatribacterium californiense</name>
    <dbReference type="NCBI Taxonomy" id="1454726"/>
    <lineage>
        <taxon>Bacteria</taxon>
        <taxon>Pseudomonadati</taxon>
        <taxon>Atribacterota</taxon>
        <taxon>Atribacteria</taxon>
        <taxon>Atribacterales</taxon>
        <taxon>Candidatus Caldatribacteriaceae</taxon>
        <taxon>Candidatus Caldatribacterium</taxon>
    </lineage>
</organism>
<reference evidence="1" key="1">
    <citation type="journal article" date="2020" name="mSystems">
        <title>Genome- and Community-Level Interaction Insights into Carbon Utilization and Element Cycling Functions of Hydrothermarchaeota in Hydrothermal Sediment.</title>
        <authorList>
            <person name="Zhou Z."/>
            <person name="Liu Y."/>
            <person name="Xu W."/>
            <person name="Pan J."/>
            <person name="Luo Z.H."/>
            <person name="Li M."/>
        </authorList>
    </citation>
    <scope>NUCLEOTIDE SEQUENCE [LARGE SCALE GENOMIC DNA]</scope>
    <source>
        <strain evidence="1">SpSt-716</strain>
    </source>
</reference>
<proteinExistence type="predicted"/>